<protein>
    <submittedName>
        <fullName evidence="3">Aryl-alcohol dehydrogenase-like predicted oxidoreductase</fullName>
    </submittedName>
</protein>
<evidence type="ECO:0000313" key="3">
    <source>
        <dbReference type="EMBL" id="PPK62631.1"/>
    </source>
</evidence>
<dbReference type="EMBL" id="PTIW01000002">
    <property type="protein sequence ID" value="PPK62631.1"/>
    <property type="molecule type" value="Genomic_DNA"/>
</dbReference>
<organism evidence="3 4">
    <name type="scientific">Malaciobacter marinus</name>
    <dbReference type="NCBI Taxonomy" id="505249"/>
    <lineage>
        <taxon>Bacteria</taxon>
        <taxon>Pseudomonadati</taxon>
        <taxon>Campylobacterota</taxon>
        <taxon>Epsilonproteobacteria</taxon>
        <taxon>Campylobacterales</taxon>
        <taxon>Arcobacteraceae</taxon>
        <taxon>Malaciobacter</taxon>
    </lineage>
</organism>
<dbReference type="InterPro" id="IPR050523">
    <property type="entry name" value="AKR_Detox_Biosynth"/>
</dbReference>
<name>A0AB36ZXS1_9BACT</name>
<keyword evidence="1" id="KW-0560">Oxidoreductase</keyword>
<dbReference type="PANTHER" id="PTHR43364:SF4">
    <property type="entry name" value="NAD(P)-LINKED OXIDOREDUCTASE SUPERFAMILY PROTEIN"/>
    <property type="match status" value="1"/>
</dbReference>
<dbReference type="FunFam" id="3.20.20.100:FF:000004">
    <property type="entry name" value="Oxidoreductase, aldo/keto reductase"/>
    <property type="match status" value="1"/>
</dbReference>
<comment type="caution">
    <text evidence="3">The sequence shown here is derived from an EMBL/GenBank/DDBJ whole genome shotgun (WGS) entry which is preliminary data.</text>
</comment>
<dbReference type="InterPro" id="IPR020471">
    <property type="entry name" value="AKR"/>
</dbReference>
<dbReference type="SUPFAM" id="SSF51430">
    <property type="entry name" value="NAD(P)-linked oxidoreductase"/>
    <property type="match status" value="1"/>
</dbReference>
<dbReference type="Proteomes" id="UP000239861">
    <property type="component" value="Unassembled WGS sequence"/>
</dbReference>
<dbReference type="InterPro" id="IPR023210">
    <property type="entry name" value="NADP_OxRdtase_dom"/>
</dbReference>
<sequence>MKYKQLGKTGIQVSELCFGTMTFGAEASKKESHEMFSLAKEKGINFFDCANKYANGESERILGECIKDCRDEVIITTKAASRVNSDVNSIGLSRKHLMLELEKSLKRLNSEYIDIYYLHYFDPYTNMEDTMRFLDDAVKQGKILYTGVSNWSAWQIMKAIHISKTNFLQTIDCIQPMYSLVKRQAEVELFPLAIDQNLAVVPYSPIGSGLLTGKYSTKNNNESTRLNEKDYYNQRYMDENYHNIANKFCSFAKDNGFDSAQLAISWAMNNDAVTAPIVGARNSKQLQSNLEAININMTQELREEISKLSITPPPAHDRLEENIDINNKLR</sequence>
<dbReference type="Gene3D" id="3.20.20.100">
    <property type="entry name" value="NADP-dependent oxidoreductase domain"/>
    <property type="match status" value="1"/>
</dbReference>
<dbReference type="InterPro" id="IPR036812">
    <property type="entry name" value="NAD(P)_OxRdtase_dom_sf"/>
</dbReference>
<dbReference type="PANTHER" id="PTHR43364">
    <property type="entry name" value="NADH-SPECIFIC METHYLGLYOXAL REDUCTASE-RELATED"/>
    <property type="match status" value="1"/>
</dbReference>
<reference evidence="3 4" key="1">
    <citation type="submission" date="2018-02" db="EMBL/GenBank/DDBJ databases">
        <title>Subsurface microbial communities from deep shales in Ohio and West Virginia, USA.</title>
        <authorList>
            <person name="Wrighton K."/>
        </authorList>
    </citation>
    <scope>NUCLEOTIDE SEQUENCE [LARGE SCALE GENOMIC DNA]</scope>
    <source>
        <strain evidence="3 4">MARC-MIP3H16</strain>
    </source>
</reference>
<evidence type="ECO:0000313" key="4">
    <source>
        <dbReference type="Proteomes" id="UP000239861"/>
    </source>
</evidence>
<dbReference type="GO" id="GO:0005829">
    <property type="term" value="C:cytosol"/>
    <property type="evidence" value="ECO:0007669"/>
    <property type="project" value="UniProtKB-ARBA"/>
</dbReference>
<gene>
    <name evidence="3" type="ORF">B0F89_10233</name>
</gene>
<accession>A0AB36ZXS1</accession>
<dbReference type="PRINTS" id="PR00069">
    <property type="entry name" value="ALDKETRDTASE"/>
</dbReference>
<dbReference type="RefSeq" id="WP_104411678.1">
    <property type="nucleotide sequence ID" value="NZ_PTIW01000002.1"/>
</dbReference>
<proteinExistence type="predicted"/>
<dbReference type="Pfam" id="PF00248">
    <property type="entry name" value="Aldo_ket_red"/>
    <property type="match status" value="1"/>
</dbReference>
<evidence type="ECO:0000256" key="1">
    <source>
        <dbReference type="ARBA" id="ARBA00023002"/>
    </source>
</evidence>
<dbReference type="AlphaFoldDB" id="A0AB36ZXS1"/>
<dbReference type="GO" id="GO:0016491">
    <property type="term" value="F:oxidoreductase activity"/>
    <property type="evidence" value="ECO:0007669"/>
    <property type="project" value="UniProtKB-KW"/>
</dbReference>
<feature type="domain" description="NADP-dependent oxidoreductase" evidence="2">
    <location>
        <begin position="15"/>
        <end position="308"/>
    </location>
</feature>
<evidence type="ECO:0000259" key="2">
    <source>
        <dbReference type="Pfam" id="PF00248"/>
    </source>
</evidence>